<proteinExistence type="predicted"/>
<comment type="caution">
    <text evidence="1">The sequence shown here is derived from an EMBL/GenBank/DDBJ whole genome shotgun (WGS) entry which is preliminary data.</text>
</comment>
<evidence type="ECO:0000313" key="1">
    <source>
        <dbReference type="EMBL" id="KPJ52665.1"/>
    </source>
</evidence>
<accession>A0A0S7WRU0</accession>
<dbReference type="Proteomes" id="UP000052008">
    <property type="component" value="Unassembled WGS sequence"/>
</dbReference>
<gene>
    <name evidence="1" type="ORF">AMJ39_07275</name>
</gene>
<dbReference type="AlphaFoldDB" id="A0A0S7WRU0"/>
<sequence length="185" mass="20953">MRSLNTTRGWLVGGLLILILVLVGCSRDDSPIAPSGPAALEPDTRTELNFLPIVDPGGEGPARGPWIPILIWDRFKDDGGELDNGLIRLVIPENALGDEAYIWIFRDPFYAKATFGPEGLRFAKKVELRFDLDYVQLGSLSPDDVSIWWFDDDLNEWERLDTWFDQSEREVVAEIRHFSVYALSD</sequence>
<evidence type="ECO:0000313" key="2">
    <source>
        <dbReference type="Proteomes" id="UP000052008"/>
    </source>
</evidence>
<evidence type="ECO:0008006" key="3">
    <source>
        <dbReference type="Google" id="ProtNLM"/>
    </source>
</evidence>
<name>A0A0S7WRU0_UNCT6</name>
<reference evidence="1 2" key="1">
    <citation type="journal article" date="2015" name="Microbiome">
        <title>Genomic resolution of linkages in carbon, nitrogen, and sulfur cycling among widespread estuary sediment bacteria.</title>
        <authorList>
            <person name="Baker B.J."/>
            <person name="Lazar C.S."/>
            <person name="Teske A.P."/>
            <person name="Dick G.J."/>
        </authorList>
    </citation>
    <scope>NUCLEOTIDE SEQUENCE [LARGE SCALE GENOMIC DNA]</scope>
    <source>
        <strain evidence="1">DG_24</strain>
    </source>
</reference>
<protein>
    <recommendedName>
        <fullName evidence="3">Lipoprotein</fullName>
    </recommendedName>
</protein>
<organism evidence="1 2">
    <name type="scientific">candidate division TA06 bacterium DG_24</name>
    <dbReference type="NCBI Taxonomy" id="1703770"/>
    <lineage>
        <taxon>Bacteria</taxon>
        <taxon>Bacteria division TA06</taxon>
    </lineage>
</organism>
<dbReference type="PROSITE" id="PS51257">
    <property type="entry name" value="PROKAR_LIPOPROTEIN"/>
    <property type="match status" value="1"/>
</dbReference>
<dbReference type="EMBL" id="LIZS01000047">
    <property type="protein sequence ID" value="KPJ52665.1"/>
    <property type="molecule type" value="Genomic_DNA"/>
</dbReference>